<evidence type="ECO:0000256" key="5">
    <source>
        <dbReference type="SAM" id="MobiDB-lite"/>
    </source>
</evidence>
<dbReference type="PANTHER" id="PTHR33337">
    <property type="entry name" value="GFA DOMAIN-CONTAINING PROTEIN"/>
    <property type="match status" value="1"/>
</dbReference>
<protein>
    <recommendedName>
        <fullName evidence="6">CENP-V/GFA domain-containing protein</fullName>
    </recommendedName>
</protein>
<dbReference type="PROSITE" id="PS51891">
    <property type="entry name" value="CENP_V_GFA"/>
    <property type="match status" value="1"/>
</dbReference>
<evidence type="ECO:0000313" key="7">
    <source>
        <dbReference type="EMBL" id="KAK4444125.1"/>
    </source>
</evidence>
<keyword evidence="4" id="KW-0456">Lyase</keyword>
<dbReference type="Gene3D" id="2.170.150.70">
    <property type="match status" value="1"/>
</dbReference>
<keyword evidence="8" id="KW-1185">Reference proteome</keyword>
<keyword evidence="3" id="KW-0862">Zinc</keyword>
<evidence type="ECO:0000256" key="2">
    <source>
        <dbReference type="ARBA" id="ARBA00022723"/>
    </source>
</evidence>
<dbReference type="Proteomes" id="UP001321760">
    <property type="component" value="Unassembled WGS sequence"/>
</dbReference>
<reference evidence="7" key="1">
    <citation type="journal article" date="2023" name="Mol. Phylogenet. Evol.">
        <title>Genome-scale phylogeny and comparative genomics of the fungal order Sordariales.</title>
        <authorList>
            <person name="Hensen N."/>
            <person name="Bonometti L."/>
            <person name="Westerberg I."/>
            <person name="Brannstrom I.O."/>
            <person name="Guillou S."/>
            <person name="Cros-Aarteil S."/>
            <person name="Calhoun S."/>
            <person name="Haridas S."/>
            <person name="Kuo A."/>
            <person name="Mondo S."/>
            <person name="Pangilinan J."/>
            <person name="Riley R."/>
            <person name="LaButti K."/>
            <person name="Andreopoulos B."/>
            <person name="Lipzen A."/>
            <person name="Chen C."/>
            <person name="Yan M."/>
            <person name="Daum C."/>
            <person name="Ng V."/>
            <person name="Clum A."/>
            <person name="Steindorff A."/>
            <person name="Ohm R.A."/>
            <person name="Martin F."/>
            <person name="Silar P."/>
            <person name="Natvig D.O."/>
            <person name="Lalanne C."/>
            <person name="Gautier V."/>
            <person name="Ament-Velasquez S.L."/>
            <person name="Kruys A."/>
            <person name="Hutchinson M.I."/>
            <person name="Powell A.J."/>
            <person name="Barry K."/>
            <person name="Miller A.N."/>
            <person name="Grigoriev I.V."/>
            <person name="Debuchy R."/>
            <person name="Gladieux P."/>
            <person name="Hiltunen Thoren M."/>
            <person name="Johannesson H."/>
        </authorList>
    </citation>
    <scope>NUCLEOTIDE SEQUENCE</scope>
    <source>
        <strain evidence="7">PSN243</strain>
    </source>
</reference>
<evidence type="ECO:0000259" key="6">
    <source>
        <dbReference type="PROSITE" id="PS51891"/>
    </source>
</evidence>
<dbReference type="Gene3D" id="3.90.1590.10">
    <property type="entry name" value="glutathione-dependent formaldehyde- activating enzyme (gfa)"/>
    <property type="match status" value="1"/>
</dbReference>
<evidence type="ECO:0000256" key="4">
    <source>
        <dbReference type="ARBA" id="ARBA00023239"/>
    </source>
</evidence>
<organism evidence="7 8">
    <name type="scientific">Podospora aff. communis PSN243</name>
    <dbReference type="NCBI Taxonomy" id="3040156"/>
    <lineage>
        <taxon>Eukaryota</taxon>
        <taxon>Fungi</taxon>
        <taxon>Dikarya</taxon>
        <taxon>Ascomycota</taxon>
        <taxon>Pezizomycotina</taxon>
        <taxon>Sordariomycetes</taxon>
        <taxon>Sordariomycetidae</taxon>
        <taxon>Sordariales</taxon>
        <taxon>Podosporaceae</taxon>
        <taxon>Podospora</taxon>
    </lineage>
</organism>
<keyword evidence="2" id="KW-0479">Metal-binding</keyword>
<reference evidence="7" key="2">
    <citation type="submission" date="2023-05" db="EMBL/GenBank/DDBJ databases">
        <authorList>
            <consortium name="Lawrence Berkeley National Laboratory"/>
            <person name="Steindorff A."/>
            <person name="Hensen N."/>
            <person name="Bonometti L."/>
            <person name="Westerberg I."/>
            <person name="Brannstrom I.O."/>
            <person name="Guillou S."/>
            <person name="Cros-Aarteil S."/>
            <person name="Calhoun S."/>
            <person name="Haridas S."/>
            <person name="Kuo A."/>
            <person name="Mondo S."/>
            <person name="Pangilinan J."/>
            <person name="Riley R."/>
            <person name="Labutti K."/>
            <person name="Andreopoulos B."/>
            <person name="Lipzen A."/>
            <person name="Chen C."/>
            <person name="Yanf M."/>
            <person name="Daum C."/>
            <person name="Ng V."/>
            <person name="Clum A."/>
            <person name="Ohm R."/>
            <person name="Martin F."/>
            <person name="Silar P."/>
            <person name="Natvig D."/>
            <person name="Lalanne C."/>
            <person name="Gautier V."/>
            <person name="Ament-Velasquez S.L."/>
            <person name="Kruys A."/>
            <person name="Hutchinson M.I."/>
            <person name="Powell A.J."/>
            <person name="Barry K."/>
            <person name="Miller A.N."/>
            <person name="Grigoriev I.V."/>
            <person name="Debuchy R."/>
            <person name="Gladieux P."/>
            <person name="Thoren M.H."/>
            <person name="Johannesson H."/>
        </authorList>
    </citation>
    <scope>NUCLEOTIDE SEQUENCE</scope>
    <source>
        <strain evidence="7">PSN243</strain>
    </source>
</reference>
<sequence>MPGEDIAVTAHCLCKAHIFTTTVPSSSLPLPASCCHCDSCRHTTGALYLPCTPWPNREVDLSALKRYPFSPNIDYLSCPTCSTLLFCKGTQPGDIPEVVTGSLVNAPKLVKYSHHGFVSDTLDGGATAWFANDPSGNPIPRWSGSRDKSEQLPPSWPPHTSKDPKPKATPTLTPLKCHCGGVDLLIRSAADWESRHSPDSPLPWFIDPKTYRYFAAFDSCDSCRLSFSSDIVNWTFVELDHIHFPGSSSEGGEAAGSLPPTVDALKSAVLAKDKDPRLGKLALYQSSDDVERYFCAGCSASVFYAVHEDGRRDMVDVAVGLLKHVDGARAEGLLTWNWGVVGWMEDVAGGWREGLVKRVVDDAEAWRVGRGLEKSWRRVMREEAAKRAVEEGS</sequence>
<evidence type="ECO:0000256" key="1">
    <source>
        <dbReference type="ARBA" id="ARBA00005495"/>
    </source>
</evidence>
<dbReference type="GO" id="GO:0046872">
    <property type="term" value="F:metal ion binding"/>
    <property type="evidence" value="ECO:0007669"/>
    <property type="project" value="UniProtKB-KW"/>
</dbReference>
<name>A0AAV9GA31_9PEZI</name>
<dbReference type="Pfam" id="PF04828">
    <property type="entry name" value="GFA"/>
    <property type="match status" value="1"/>
</dbReference>
<dbReference type="GO" id="GO:0016846">
    <property type="term" value="F:carbon-sulfur lyase activity"/>
    <property type="evidence" value="ECO:0007669"/>
    <property type="project" value="InterPro"/>
</dbReference>
<evidence type="ECO:0000313" key="8">
    <source>
        <dbReference type="Proteomes" id="UP001321760"/>
    </source>
</evidence>
<dbReference type="InterPro" id="IPR011057">
    <property type="entry name" value="Mss4-like_sf"/>
</dbReference>
<gene>
    <name evidence="7" type="ORF">QBC34DRAFT_309571</name>
</gene>
<evidence type="ECO:0000256" key="3">
    <source>
        <dbReference type="ARBA" id="ARBA00022833"/>
    </source>
</evidence>
<dbReference type="PANTHER" id="PTHR33337:SF40">
    <property type="entry name" value="CENP-V_GFA DOMAIN-CONTAINING PROTEIN-RELATED"/>
    <property type="match status" value="1"/>
</dbReference>
<dbReference type="AlphaFoldDB" id="A0AAV9GA31"/>
<dbReference type="SUPFAM" id="SSF51316">
    <property type="entry name" value="Mss4-like"/>
    <property type="match status" value="2"/>
</dbReference>
<proteinExistence type="inferred from homology"/>
<comment type="similarity">
    <text evidence="1">Belongs to the Gfa family.</text>
</comment>
<dbReference type="EMBL" id="MU865981">
    <property type="protein sequence ID" value="KAK4444125.1"/>
    <property type="molecule type" value="Genomic_DNA"/>
</dbReference>
<feature type="region of interest" description="Disordered" evidence="5">
    <location>
        <begin position="137"/>
        <end position="170"/>
    </location>
</feature>
<comment type="caution">
    <text evidence="7">The sequence shown here is derived from an EMBL/GenBank/DDBJ whole genome shotgun (WGS) entry which is preliminary data.</text>
</comment>
<feature type="domain" description="CENP-V/GFA" evidence="6">
    <location>
        <begin position="8"/>
        <end position="113"/>
    </location>
</feature>
<accession>A0AAV9GA31</accession>
<dbReference type="InterPro" id="IPR006913">
    <property type="entry name" value="CENP-V/GFA"/>
</dbReference>